<sequence length="460" mass="52574">MLKNKLRLTKGSLLYELLHQEIEAGRLSIYVFNITNSERFLSGEDYKLKVEEVGPFVYQEYRWYEDLEMSEDGTRLAMTPRVRSEFIPEASLAHPKDVVLTLPNLPLLSSATIMSNYPSFIQAAYSYMLAPLGAKPFLKLDVHNFLWGYDNPIIKIINGLAPGLVYYDSFGLLDRLYDNTSDFRIEVGATDKDRFEIKWVKKYRHIKMGSIEDVEESIQTFNDTYEAEGYPPMLTPEVPINFYRLGICRTFGLEYIGSRIMDYGGEALIYTISNKTFIGEIDPITQKPYPDGIMDISQCYYGLPLVMSKSHFIDCDPKLRERIDGLNPSADVHINEVAIDRKVSVTYKTKMSLQVSMIVDDVSFNSLTKMLSNTVIPIAYGTVDQPKLPDWMMSKLTLVYQKAPIVVKCLVVVMFLISLVLLFHAVRLIHLNRLSKSKVIVFKQTAGKILEKAELPLIRN</sequence>
<comment type="subcellular location">
    <subcellularLocation>
        <location evidence="2">Cell membrane</location>
        <topology evidence="2">Multi-pass membrane protein</topology>
    </subcellularLocation>
    <subcellularLocation>
        <location evidence="1">Membrane</location>
        <location evidence="1">Caveola</location>
        <topology evidence="1">Multi-pass membrane protein</topology>
    </subcellularLocation>
</comment>
<evidence type="ECO:0000256" key="10">
    <source>
        <dbReference type="ARBA" id="ARBA00023180"/>
    </source>
</evidence>
<dbReference type="GO" id="GO:0005044">
    <property type="term" value="F:scavenger receptor activity"/>
    <property type="evidence" value="ECO:0007669"/>
    <property type="project" value="TreeGrafter"/>
</dbReference>
<keyword evidence="6 13" id="KW-1133">Transmembrane helix</keyword>
<name>A0A2A4JTS4_HELVI</name>
<keyword evidence="4" id="KW-1003">Cell membrane</keyword>
<dbReference type="InterPro" id="IPR002159">
    <property type="entry name" value="CD36_fam"/>
</dbReference>
<evidence type="ECO:0000313" key="14">
    <source>
        <dbReference type="EMBL" id="PCG75176.1"/>
    </source>
</evidence>
<keyword evidence="8" id="KW-1015">Disulfide bond</keyword>
<keyword evidence="7 13" id="KW-0472">Membrane</keyword>
<keyword evidence="5 13" id="KW-0812">Transmembrane</keyword>
<dbReference type="AlphaFoldDB" id="A0A2A4JTS4"/>
<evidence type="ECO:0000256" key="3">
    <source>
        <dbReference type="ARBA" id="ARBA00010532"/>
    </source>
</evidence>
<keyword evidence="9" id="KW-0675">Receptor</keyword>
<evidence type="ECO:0000256" key="4">
    <source>
        <dbReference type="ARBA" id="ARBA00022475"/>
    </source>
</evidence>
<dbReference type="Pfam" id="PF01130">
    <property type="entry name" value="CD36"/>
    <property type="match status" value="1"/>
</dbReference>
<evidence type="ECO:0000256" key="1">
    <source>
        <dbReference type="ARBA" id="ARBA00004189"/>
    </source>
</evidence>
<proteinExistence type="inferred from homology"/>
<dbReference type="STRING" id="7102.A0A2A4JTS4"/>
<evidence type="ECO:0000256" key="7">
    <source>
        <dbReference type="ARBA" id="ARBA00023136"/>
    </source>
</evidence>
<evidence type="ECO:0000256" key="2">
    <source>
        <dbReference type="ARBA" id="ARBA00004651"/>
    </source>
</evidence>
<evidence type="ECO:0000256" key="13">
    <source>
        <dbReference type="SAM" id="Phobius"/>
    </source>
</evidence>
<dbReference type="GO" id="GO:0005901">
    <property type="term" value="C:caveola"/>
    <property type="evidence" value="ECO:0007669"/>
    <property type="project" value="UniProtKB-SubCell"/>
</dbReference>
<reference evidence="14" key="1">
    <citation type="submission" date="2017-09" db="EMBL/GenBank/DDBJ databases">
        <title>Contemporary evolution of a Lepidopteran species, Heliothis virescens, in response to modern agricultural practices.</title>
        <authorList>
            <person name="Fritz M.L."/>
            <person name="Deyonke A.M."/>
            <person name="Papanicolaou A."/>
            <person name="Micinski S."/>
            <person name="Westbrook J."/>
            <person name="Gould F."/>
        </authorList>
    </citation>
    <scope>NUCLEOTIDE SEQUENCE [LARGE SCALE GENOMIC DNA]</scope>
    <source>
        <strain evidence="14">HvINT-</strain>
        <tissue evidence="14">Whole body</tissue>
    </source>
</reference>
<accession>A0A2A4JTS4</accession>
<keyword evidence="10" id="KW-0325">Glycoprotein</keyword>
<evidence type="ECO:0000256" key="9">
    <source>
        <dbReference type="ARBA" id="ARBA00023170"/>
    </source>
</evidence>
<gene>
    <name evidence="14" type="ORF">B5V51_12107</name>
</gene>
<comment type="caution">
    <text evidence="14">The sequence shown here is derived from an EMBL/GenBank/DDBJ whole genome shotgun (WGS) entry which is preliminary data.</text>
</comment>
<evidence type="ECO:0000256" key="5">
    <source>
        <dbReference type="ARBA" id="ARBA00022692"/>
    </source>
</evidence>
<dbReference type="EMBL" id="NWSH01000627">
    <property type="protein sequence ID" value="PCG75176.1"/>
    <property type="molecule type" value="Genomic_DNA"/>
</dbReference>
<evidence type="ECO:0000256" key="12">
    <source>
        <dbReference type="ARBA" id="ARBA00042244"/>
    </source>
</evidence>
<comment type="similarity">
    <text evidence="3">Belongs to the CD36 family.</text>
</comment>
<protein>
    <recommendedName>
        <fullName evidence="11">Scavenger receptor class B member 1</fullName>
    </recommendedName>
    <alternativeName>
        <fullName evidence="12">SR-BI</fullName>
    </alternativeName>
</protein>
<evidence type="ECO:0000256" key="11">
    <source>
        <dbReference type="ARBA" id="ARBA00040821"/>
    </source>
</evidence>
<dbReference type="GO" id="GO:0005737">
    <property type="term" value="C:cytoplasm"/>
    <property type="evidence" value="ECO:0007669"/>
    <property type="project" value="TreeGrafter"/>
</dbReference>
<evidence type="ECO:0000256" key="8">
    <source>
        <dbReference type="ARBA" id="ARBA00023157"/>
    </source>
</evidence>
<feature type="transmembrane region" description="Helical" evidence="13">
    <location>
        <begin position="405"/>
        <end position="426"/>
    </location>
</feature>
<dbReference type="PANTHER" id="PTHR11923:SF110">
    <property type="entry name" value="SCAVENGER RECEPTOR CLASS B MEMBER 1"/>
    <property type="match status" value="1"/>
</dbReference>
<organism evidence="14">
    <name type="scientific">Heliothis virescens</name>
    <name type="common">Tobacco budworm moth</name>
    <dbReference type="NCBI Taxonomy" id="7102"/>
    <lineage>
        <taxon>Eukaryota</taxon>
        <taxon>Metazoa</taxon>
        <taxon>Ecdysozoa</taxon>
        <taxon>Arthropoda</taxon>
        <taxon>Hexapoda</taxon>
        <taxon>Insecta</taxon>
        <taxon>Pterygota</taxon>
        <taxon>Neoptera</taxon>
        <taxon>Endopterygota</taxon>
        <taxon>Lepidoptera</taxon>
        <taxon>Glossata</taxon>
        <taxon>Ditrysia</taxon>
        <taxon>Noctuoidea</taxon>
        <taxon>Noctuidae</taxon>
        <taxon>Heliothinae</taxon>
        <taxon>Heliothis</taxon>
    </lineage>
</organism>
<evidence type="ECO:0000256" key="6">
    <source>
        <dbReference type="ARBA" id="ARBA00022989"/>
    </source>
</evidence>
<dbReference type="PANTHER" id="PTHR11923">
    <property type="entry name" value="SCAVENGER RECEPTOR CLASS B TYPE-1 SR-B1"/>
    <property type="match status" value="1"/>
</dbReference>